<evidence type="ECO:0000313" key="1">
    <source>
        <dbReference type="EMBL" id="VEL34996.1"/>
    </source>
</evidence>
<dbReference type="EMBL" id="CAAALY010248837">
    <property type="protein sequence ID" value="VEL34996.1"/>
    <property type="molecule type" value="Genomic_DNA"/>
</dbReference>
<gene>
    <name evidence="1" type="ORF">PXEA_LOCUS28436</name>
</gene>
<sequence length="95" mass="10414">MQAGQVNNLPFLSKICCSAATHHCEEWHRLAHGRGAIPFFNFVIESGHKLDQLTIPTVLSLSYAVSDTSHLHSLTPALLDGLSRGQATVGWPYMN</sequence>
<proteinExistence type="predicted"/>
<protein>
    <submittedName>
        <fullName evidence="1">Uncharacterized protein</fullName>
    </submittedName>
</protein>
<reference evidence="1" key="1">
    <citation type="submission" date="2018-11" db="EMBL/GenBank/DDBJ databases">
        <authorList>
            <consortium name="Pathogen Informatics"/>
        </authorList>
    </citation>
    <scope>NUCLEOTIDE SEQUENCE</scope>
</reference>
<name>A0A448XEM6_9PLAT</name>
<keyword evidence="2" id="KW-1185">Reference proteome</keyword>
<comment type="caution">
    <text evidence="1">The sequence shown here is derived from an EMBL/GenBank/DDBJ whole genome shotgun (WGS) entry which is preliminary data.</text>
</comment>
<evidence type="ECO:0000313" key="2">
    <source>
        <dbReference type="Proteomes" id="UP000784294"/>
    </source>
</evidence>
<dbReference type="Proteomes" id="UP000784294">
    <property type="component" value="Unassembled WGS sequence"/>
</dbReference>
<organism evidence="1 2">
    <name type="scientific">Protopolystoma xenopodis</name>
    <dbReference type="NCBI Taxonomy" id="117903"/>
    <lineage>
        <taxon>Eukaryota</taxon>
        <taxon>Metazoa</taxon>
        <taxon>Spiralia</taxon>
        <taxon>Lophotrochozoa</taxon>
        <taxon>Platyhelminthes</taxon>
        <taxon>Monogenea</taxon>
        <taxon>Polyopisthocotylea</taxon>
        <taxon>Polystomatidea</taxon>
        <taxon>Polystomatidae</taxon>
        <taxon>Protopolystoma</taxon>
    </lineage>
</organism>
<accession>A0A448XEM6</accession>
<dbReference type="AlphaFoldDB" id="A0A448XEM6"/>